<comment type="caution">
    <text evidence="1">The sequence shown here is derived from an EMBL/GenBank/DDBJ whole genome shotgun (WGS) entry which is preliminary data.</text>
</comment>
<evidence type="ECO:0000313" key="1">
    <source>
        <dbReference type="EMBL" id="EOQ59757.1"/>
    </source>
</evidence>
<name>A0ABC9SUW9_BACCE</name>
<proteinExistence type="predicted"/>
<dbReference type="Proteomes" id="UP000014060">
    <property type="component" value="Unassembled WGS sequence"/>
</dbReference>
<dbReference type="EMBL" id="AHCJ01000052">
    <property type="protein sequence ID" value="EOQ59757.1"/>
    <property type="molecule type" value="Genomic_DNA"/>
</dbReference>
<accession>A0ABC9SUW9</accession>
<organism evidence="1 2">
    <name type="scientific">Bacillus cereus TIAC219</name>
    <dbReference type="NCBI Taxonomy" id="718222"/>
    <lineage>
        <taxon>Bacteria</taxon>
        <taxon>Bacillati</taxon>
        <taxon>Bacillota</taxon>
        <taxon>Bacilli</taxon>
        <taxon>Bacillales</taxon>
        <taxon>Bacillaceae</taxon>
        <taxon>Bacillus</taxon>
        <taxon>Bacillus cereus group</taxon>
    </lineage>
</organism>
<protein>
    <submittedName>
        <fullName evidence="1">Uncharacterized protein</fullName>
    </submittedName>
</protein>
<evidence type="ECO:0000313" key="2">
    <source>
        <dbReference type="Proteomes" id="UP000014060"/>
    </source>
</evidence>
<dbReference type="AlphaFoldDB" id="A0ABC9SUW9"/>
<reference evidence="1 2" key="1">
    <citation type="submission" date="2013-01" db="EMBL/GenBank/DDBJ databases">
        <title>The Genome Sequence of Bacillus cereus TIAC219.</title>
        <authorList>
            <consortium name="The Broad Institute Genome Sequencing Platform"/>
            <consortium name="The Broad Institute Genome Sequencing Center for Infectious Disease"/>
            <person name="Feldgarden M."/>
            <person name="Van der Auwera G.A."/>
            <person name="Mahillon J."/>
            <person name="Duprez V."/>
            <person name="Timmery S."/>
            <person name="Mattelet C."/>
            <person name="Dierick K."/>
            <person name="Sun M."/>
            <person name="Yu Z."/>
            <person name="Zhu L."/>
            <person name="Hu X."/>
            <person name="Shank E.B."/>
            <person name="Swiecicka I."/>
            <person name="Hansen B.M."/>
            <person name="Andrup L."/>
            <person name="Walker B."/>
            <person name="Young S.K."/>
            <person name="Zeng Q."/>
            <person name="Gargeya S."/>
            <person name="Fitzgerald M."/>
            <person name="Haas B."/>
            <person name="Abouelleil A."/>
            <person name="Alvarado L."/>
            <person name="Arachchi H.M."/>
            <person name="Berlin A.M."/>
            <person name="Chapman S.B."/>
            <person name="Dewar J."/>
            <person name="Goldberg J."/>
            <person name="Griggs A."/>
            <person name="Gujja S."/>
            <person name="Hansen M."/>
            <person name="Howarth C."/>
            <person name="Imamovic A."/>
            <person name="Larimer J."/>
            <person name="McCowan C."/>
            <person name="Murphy C."/>
            <person name="Neiman D."/>
            <person name="Pearson M."/>
            <person name="Priest M."/>
            <person name="Roberts A."/>
            <person name="Saif S."/>
            <person name="Shea T."/>
            <person name="Sisk P."/>
            <person name="Sykes S."/>
            <person name="Wortman J."/>
            <person name="Nusbaum C."/>
            <person name="Birren B."/>
        </authorList>
    </citation>
    <scope>NUCLEOTIDE SEQUENCE [LARGE SCALE GENOMIC DNA]</scope>
    <source>
        <strain evidence="1 2">TIAC219</strain>
    </source>
</reference>
<sequence>MEHVNTVVNLLHEIKPYLKSKENEVLFKKVITRFL</sequence>
<gene>
    <name evidence="1" type="ORF">IAY_03923</name>
</gene>